<reference evidence="1 2" key="1">
    <citation type="submission" date="2019-10" db="EMBL/GenBank/DDBJ databases">
        <authorList>
            <person name="Wang R."/>
        </authorList>
    </citation>
    <scope>NUCLEOTIDE SEQUENCE [LARGE SCALE GENOMIC DNA]</scope>
    <source>
        <strain evidence="1 2">ATCC 19377</strain>
    </source>
</reference>
<dbReference type="RefSeq" id="WP_153940544.1">
    <property type="nucleotide sequence ID" value="NZ_CP045571.1"/>
</dbReference>
<accession>A0A5P9XRS6</accession>
<organism evidence="1 2">
    <name type="scientific">Acidithiobacillus thiooxidans ATCC 19377</name>
    <dbReference type="NCBI Taxonomy" id="637390"/>
    <lineage>
        <taxon>Bacteria</taxon>
        <taxon>Pseudomonadati</taxon>
        <taxon>Pseudomonadota</taxon>
        <taxon>Acidithiobacillia</taxon>
        <taxon>Acidithiobacillales</taxon>
        <taxon>Acidithiobacillaceae</taxon>
        <taxon>Acidithiobacillus</taxon>
    </lineage>
</organism>
<evidence type="ECO:0000313" key="1">
    <source>
        <dbReference type="EMBL" id="QFX95856.1"/>
    </source>
</evidence>
<proteinExistence type="predicted"/>
<dbReference type="KEGG" id="atx:GCD22_01502"/>
<gene>
    <name evidence="1" type="ORF">GCD22_01502</name>
</gene>
<dbReference type="AlphaFoldDB" id="A0A5P9XRS6"/>
<dbReference type="GeneID" id="60695862"/>
<evidence type="ECO:0000313" key="2">
    <source>
        <dbReference type="Proteomes" id="UP000363590"/>
    </source>
</evidence>
<protein>
    <submittedName>
        <fullName evidence="1">Uncharacterized protein</fullName>
    </submittedName>
</protein>
<dbReference type="EMBL" id="CP045571">
    <property type="protein sequence ID" value="QFX95856.1"/>
    <property type="molecule type" value="Genomic_DNA"/>
</dbReference>
<name>A0A5P9XRS6_ACITH</name>
<sequence>MRIQINHCYLLAHTLHPDNRDYDRKVIVTGLDRKSVFFDQKDGPDMPTIGAFMLSRASFRRLATECNPPTPEVIKPSP</sequence>
<dbReference type="Proteomes" id="UP000363590">
    <property type="component" value="Chromosome"/>
</dbReference>